<protein>
    <submittedName>
        <fullName evidence="7">FAD-binding oxidoreductase</fullName>
    </submittedName>
</protein>
<dbReference type="Gene3D" id="3.30.465.10">
    <property type="match status" value="1"/>
</dbReference>
<comment type="cofactor">
    <cofactor evidence="1">
        <name>FAD</name>
        <dbReference type="ChEBI" id="CHEBI:57692"/>
    </cofactor>
</comment>
<dbReference type="SUPFAM" id="SSF56176">
    <property type="entry name" value="FAD-binding/transporter-associated domain-like"/>
    <property type="match status" value="1"/>
</dbReference>
<sequence length="495" mass="54649">MSFPIIGPNSRAYEDWNSRGVNLRFKGHPSAIIPITSMDALSNALQYAVNTRQRLAVRSGGHCLENFVDDPSVKILIDISGMKGIRYNAAMNAIEVQAGNTLGELYETLFTTWGTVLPAGEYPGVGVGGHIPGGAFGFLCRQYGLGVDHLYAVEMLWVNKDRQVQMIVATRTNTDKNRELWWAHTGGGAGNFGLVTRYWFRTPGVHSSDPRKLLPAAPVMVETLELEWYWNDIDENIFQRLVGNFCNWSRDNARPGAKSCALYATLFLANRTAGKIQLKALLTDLSDELRTDFVQALQTDIDITCHVKRTRLGWLAFALHPFPDIFSDQKAAFKAKDAFLCAPLTSQQIGVIYQHLTTTEDMPGGLVGLTTYGGQVNTVAADATAAVQRGAILTTACMAGWGDASQEGRCLDWVRTCYRDLFADTGGVPVPGGCIIAHPDNDMDDPQWNTSGLPWHSFYYKDNYARLQRVKAAWDPCDIFRHRLGVEAGVSMPKS</sequence>
<dbReference type="PROSITE" id="PS51387">
    <property type="entry name" value="FAD_PCMH"/>
    <property type="match status" value="1"/>
</dbReference>
<evidence type="ECO:0000313" key="8">
    <source>
        <dbReference type="Proteomes" id="UP000324611"/>
    </source>
</evidence>
<comment type="caution">
    <text evidence="7">The sequence shown here is derived from an EMBL/GenBank/DDBJ whole genome shotgun (WGS) entry which is preliminary data.</text>
</comment>
<dbReference type="InterPro" id="IPR036318">
    <property type="entry name" value="FAD-bd_PCMH-like_sf"/>
</dbReference>
<dbReference type="Pfam" id="PF08031">
    <property type="entry name" value="BBE"/>
    <property type="match status" value="1"/>
</dbReference>
<keyword evidence="4" id="KW-0274">FAD</keyword>
<comment type="similarity">
    <text evidence="2">Belongs to the oxygen-dependent FAD-linked oxidoreductase family.</text>
</comment>
<evidence type="ECO:0000256" key="4">
    <source>
        <dbReference type="ARBA" id="ARBA00022827"/>
    </source>
</evidence>
<feature type="domain" description="FAD-binding PCMH-type" evidence="6">
    <location>
        <begin position="25"/>
        <end position="205"/>
    </location>
</feature>
<dbReference type="InterPro" id="IPR016166">
    <property type="entry name" value="FAD-bd_PCMH"/>
</dbReference>
<evidence type="ECO:0000256" key="1">
    <source>
        <dbReference type="ARBA" id="ARBA00001974"/>
    </source>
</evidence>
<reference evidence="7 8" key="2">
    <citation type="submission" date="2019-09" db="EMBL/GenBank/DDBJ databases">
        <authorList>
            <person name="Jin C."/>
        </authorList>
    </citation>
    <scope>NUCLEOTIDE SEQUENCE [LARGE SCALE GENOMIC DNA]</scope>
    <source>
        <strain evidence="7 8">BN140078</strain>
    </source>
</reference>
<evidence type="ECO:0000259" key="6">
    <source>
        <dbReference type="PROSITE" id="PS51387"/>
    </source>
</evidence>
<keyword evidence="8" id="KW-1185">Reference proteome</keyword>
<accession>A0A5B2VL75</accession>
<dbReference type="PANTHER" id="PTHR42973:SF39">
    <property type="entry name" value="FAD-BINDING PCMH-TYPE DOMAIN-CONTAINING PROTEIN"/>
    <property type="match status" value="1"/>
</dbReference>
<proteinExistence type="inferred from homology"/>
<dbReference type="EMBL" id="VUOC01000004">
    <property type="protein sequence ID" value="KAA2239574.1"/>
    <property type="molecule type" value="Genomic_DNA"/>
</dbReference>
<dbReference type="GO" id="GO:0071949">
    <property type="term" value="F:FAD binding"/>
    <property type="evidence" value="ECO:0007669"/>
    <property type="project" value="InterPro"/>
</dbReference>
<organism evidence="7 8">
    <name type="scientific">Chitinophaga agrisoli</name>
    <dbReference type="NCBI Taxonomy" id="2607653"/>
    <lineage>
        <taxon>Bacteria</taxon>
        <taxon>Pseudomonadati</taxon>
        <taxon>Bacteroidota</taxon>
        <taxon>Chitinophagia</taxon>
        <taxon>Chitinophagales</taxon>
        <taxon>Chitinophagaceae</taxon>
        <taxon>Chitinophaga</taxon>
    </lineage>
</organism>
<reference evidence="7 8" key="1">
    <citation type="submission" date="2019-09" db="EMBL/GenBank/DDBJ databases">
        <title>Chitinophaga ginsengihumi sp. nov., isolated from soil of ginseng rhizosphere.</title>
        <authorList>
            <person name="Lee J."/>
        </authorList>
    </citation>
    <scope>NUCLEOTIDE SEQUENCE [LARGE SCALE GENOMIC DNA]</scope>
    <source>
        <strain evidence="7 8">BN140078</strain>
    </source>
</reference>
<evidence type="ECO:0000256" key="3">
    <source>
        <dbReference type="ARBA" id="ARBA00022630"/>
    </source>
</evidence>
<dbReference type="PANTHER" id="PTHR42973">
    <property type="entry name" value="BINDING OXIDOREDUCTASE, PUTATIVE (AFU_ORTHOLOGUE AFUA_1G17690)-RELATED"/>
    <property type="match status" value="1"/>
</dbReference>
<evidence type="ECO:0000313" key="7">
    <source>
        <dbReference type="EMBL" id="KAA2239574.1"/>
    </source>
</evidence>
<evidence type="ECO:0000256" key="2">
    <source>
        <dbReference type="ARBA" id="ARBA00005466"/>
    </source>
</evidence>
<dbReference type="GO" id="GO:0016491">
    <property type="term" value="F:oxidoreductase activity"/>
    <property type="evidence" value="ECO:0007669"/>
    <property type="project" value="UniProtKB-KW"/>
</dbReference>
<dbReference type="RefSeq" id="WP_149840753.1">
    <property type="nucleotide sequence ID" value="NZ_VUOC01000004.1"/>
</dbReference>
<dbReference type="InterPro" id="IPR050416">
    <property type="entry name" value="FAD-linked_Oxidoreductase"/>
</dbReference>
<keyword evidence="5" id="KW-0560">Oxidoreductase</keyword>
<keyword evidence="3" id="KW-0285">Flavoprotein</keyword>
<dbReference type="InterPro" id="IPR006094">
    <property type="entry name" value="Oxid_FAD_bind_N"/>
</dbReference>
<dbReference type="AlphaFoldDB" id="A0A5B2VL75"/>
<dbReference type="Proteomes" id="UP000324611">
    <property type="component" value="Unassembled WGS sequence"/>
</dbReference>
<gene>
    <name evidence="7" type="ORF">F0L74_25595</name>
</gene>
<name>A0A5B2VL75_9BACT</name>
<evidence type="ECO:0000256" key="5">
    <source>
        <dbReference type="ARBA" id="ARBA00023002"/>
    </source>
</evidence>
<dbReference type="Gene3D" id="3.40.462.20">
    <property type="match status" value="1"/>
</dbReference>
<dbReference type="Pfam" id="PF01565">
    <property type="entry name" value="FAD_binding_4"/>
    <property type="match status" value="1"/>
</dbReference>
<dbReference type="InterPro" id="IPR012951">
    <property type="entry name" value="BBE"/>
</dbReference>
<dbReference type="InterPro" id="IPR016169">
    <property type="entry name" value="FAD-bd_PCMH_sub2"/>
</dbReference>